<proteinExistence type="predicted"/>
<keyword evidence="4" id="KW-1185">Reference proteome</keyword>
<accession>A0ABY7EHV6</accession>
<evidence type="ECO:0000313" key="3">
    <source>
        <dbReference type="EMBL" id="WAR09577.1"/>
    </source>
</evidence>
<dbReference type="InterPro" id="IPR036770">
    <property type="entry name" value="Ankyrin_rpt-contain_sf"/>
</dbReference>
<evidence type="ECO:0000256" key="2">
    <source>
        <dbReference type="ARBA" id="ARBA00023043"/>
    </source>
</evidence>
<keyword evidence="2" id="KW-0040">ANK repeat</keyword>
<dbReference type="SUPFAM" id="SSF48403">
    <property type="entry name" value="Ankyrin repeat"/>
    <property type="match status" value="1"/>
</dbReference>
<evidence type="ECO:0000313" key="4">
    <source>
        <dbReference type="Proteomes" id="UP001164746"/>
    </source>
</evidence>
<keyword evidence="1" id="KW-0677">Repeat</keyword>
<name>A0ABY7EHV6_MYAAR</name>
<gene>
    <name evidence="3" type="ORF">MAR_034653</name>
</gene>
<reference evidence="3" key="1">
    <citation type="submission" date="2022-11" db="EMBL/GenBank/DDBJ databases">
        <title>Centuries of genome instability and evolution in soft-shell clam transmissible cancer (bioRxiv).</title>
        <authorList>
            <person name="Hart S.F.M."/>
            <person name="Yonemitsu M.A."/>
            <person name="Giersch R.M."/>
            <person name="Beal B.F."/>
            <person name="Arriagada G."/>
            <person name="Davis B.W."/>
            <person name="Ostrander E.A."/>
            <person name="Goff S.P."/>
            <person name="Metzger M.J."/>
        </authorList>
    </citation>
    <scope>NUCLEOTIDE SEQUENCE</scope>
    <source>
        <strain evidence="3">MELC-2E11</strain>
        <tissue evidence="3">Siphon/mantle</tissue>
    </source>
</reference>
<organism evidence="3 4">
    <name type="scientific">Mya arenaria</name>
    <name type="common">Soft-shell clam</name>
    <dbReference type="NCBI Taxonomy" id="6604"/>
    <lineage>
        <taxon>Eukaryota</taxon>
        <taxon>Metazoa</taxon>
        <taxon>Spiralia</taxon>
        <taxon>Lophotrochozoa</taxon>
        <taxon>Mollusca</taxon>
        <taxon>Bivalvia</taxon>
        <taxon>Autobranchia</taxon>
        <taxon>Heteroconchia</taxon>
        <taxon>Euheterodonta</taxon>
        <taxon>Imparidentia</taxon>
        <taxon>Neoheterodontei</taxon>
        <taxon>Myida</taxon>
        <taxon>Myoidea</taxon>
        <taxon>Myidae</taxon>
        <taxon>Mya</taxon>
    </lineage>
</organism>
<dbReference type="PANTHER" id="PTHR24180:SF45">
    <property type="entry name" value="POLY [ADP-RIBOSE] POLYMERASE TANKYRASE"/>
    <property type="match status" value="1"/>
</dbReference>
<dbReference type="InterPro" id="IPR002110">
    <property type="entry name" value="Ankyrin_rpt"/>
</dbReference>
<sequence length="500" mass="57535">MAGQMWDLAATPIGQAISAGDVDKVNSLVKDGENILFKDRKGNTYLHYVCTMYQPRHGNTALHVTALQRDGSCHVSDLMTCGIDPAIKNKDGKTADMLGTQNRYWHMIFQKYKKLFGPNFTSGQKQTLRQFAACQKHHDIVDMIYGVFEGNHEKVRQALKKTRCRISVKKHILQYAIKFKDYKFVKMLCDAGADINASGADVNTSVRVNNYFWGPLYFEVLHKDIPHDIMWHVLKSGADFTLKDERGRTGFMYALDKVNGDMPLEVFQYMLSKGADITERDCTGCNPRDIARFARRRDVVELIDKFYVKIIRDSDCDSLTQMAYRDTFIYASGNKTDDVLQFIQWLPRFQDEVAQLHKAIQTCSVEERGQTGEEFAQRESGEHYEELRTLIRAKRKDYGKLDIAYFLANIGADLCRHEKYDKEDAEGKTESKYYTPAERAAHLGFHDLAECLQDKQRRQLDKLRSHTPLLPKRAIKKHFAVDPQEYQRPKSCVFVTQSVV</sequence>
<dbReference type="PANTHER" id="PTHR24180">
    <property type="entry name" value="CYCLIN-DEPENDENT KINASE INHIBITOR 2C-RELATED"/>
    <property type="match status" value="1"/>
</dbReference>
<protein>
    <recommendedName>
        <fullName evidence="5">Ankyrin repeat protein</fullName>
    </recommendedName>
</protein>
<dbReference type="Gene3D" id="1.25.40.20">
    <property type="entry name" value="Ankyrin repeat-containing domain"/>
    <property type="match status" value="2"/>
</dbReference>
<dbReference type="SMART" id="SM00248">
    <property type="entry name" value="ANK"/>
    <property type="match status" value="6"/>
</dbReference>
<dbReference type="EMBL" id="CP111018">
    <property type="protein sequence ID" value="WAR09577.1"/>
    <property type="molecule type" value="Genomic_DNA"/>
</dbReference>
<dbReference type="Proteomes" id="UP001164746">
    <property type="component" value="Chromosome 7"/>
</dbReference>
<evidence type="ECO:0000256" key="1">
    <source>
        <dbReference type="ARBA" id="ARBA00022737"/>
    </source>
</evidence>
<evidence type="ECO:0008006" key="5">
    <source>
        <dbReference type="Google" id="ProtNLM"/>
    </source>
</evidence>
<dbReference type="InterPro" id="IPR051637">
    <property type="entry name" value="Ank_repeat_dom-contain_49"/>
</dbReference>